<sequence length="170" mass="19010">MDNLNICALREFTISTVRKAKSVSGAKISVSLNIGPEDEIAAYMLSVTNSVKYAKMHSPARIKRSDEQAIRDPKQIEKILIACSASNLPSLQNALALNSSMFRDLKFVRHFYAHRNLDTFTKAATNAASLGVLNLDHPDKILLHVMSGKTHSVIEEWLADAKIFYEYLMQ</sequence>
<gene>
    <name evidence="1" type="ORF">HHL24_12570</name>
</gene>
<dbReference type="EMBL" id="JABBGJ010000011">
    <property type="protein sequence ID" value="NML98778.1"/>
    <property type="molecule type" value="Genomic_DNA"/>
</dbReference>
<comment type="caution">
    <text evidence="1">The sequence shown here is derived from an EMBL/GenBank/DDBJ whole genome shotgun (WGS) entry which is preliminary data.</text>
</comment>
<evidence type="ECO:0000313" key="1">
    <source>
        <dbReference type="EMBL" id="NML98778.1"/>
    </source>
</evidence>
<dbReference type="Proteomes" id="UP000544134">
    <property type="component" value="Unassembled WGS sequence"/>
</dbReference>
<name>A0A848IF52_9BURK</name>
<dbReference type="AlphaFoldDB" id="A0A848IF52"/>
<evidence type="ECO:0000313" key="2">
    <source>
        <dbReference type="Proteomes" id="UP000544134"/>
    </source>
</evidence>
<dbReference type="RefSeq" id="WP_169485784.1">
    <property type="nucleotide sequence ID" value="NZ_JABBGJ010000011.1"/>
</dbReference>
<protein>
    <submittedName>
        <fullName evidence="1">Uncharacterized protein</fullName>
    </submittedName>
</protein>
<proteinExistence type="predicted"/>
<organism evidence="1 2">
    <name type="scientific">Paraburkholderia polaris</name>
    <dbReference type="NCBI Taxonomy" id="2728848"/>
    <lineage>
        <taxon>Bacteria</taxon>
        <taxon>Pseudomonadati</taxon>
        <taxon>Pseudomonadota</taxon>
        <taxon>Betaproteobacteria</taxon>
        <taxon>Burkholderiales</taxon>
        <taxon>Burkholderiaceae</taxon>
        <taxon>Paraburkholderia</taxon>
    </lineage>
</organism>
<reference evidence="1 2" key="1">
    <citation type="submission" date="2020-04" db="EMBL/GenBank/DDBJ databases">
        <title>Paraburkholderia sp. RP-4-7 isolated from soil.</title>
        <authorList>
            <person name="Dahal R.H."/>
        </authorList>
    </citation>
    <scope>NUCLEOTIDE SEQUENCE [LARGE SCALE GENOMIC DNA]</scope>
    <source>
        <strain evidence="1 2">RP-4-7</strain>
    </source>
</reference>
<keyword evidence="2" id="KW-1185">Reference proteome</keyword>
<accession>A0A848IF52</accession>